<name>D1B8F9_THEAS</name>
<keyword evidence="1" id="KW-0175">Coiled coil</keyword>
<organism evidence="3 4">
    <name type="scientific">Thermanaerovibrio acidaminovorans (strain ATCC 49978 / DSM 6589 / Su883)</name>
    <name type="common">Selenomonas acidaminovorans</name>
    <dbReference type="NCBI Taxonomy" id="525903"/>
    <lineage>
        <taxon>Bacteria</taxon>
        <taxon>Thermotogati</taxon>
        <taxon>Synergistota</taxon>
        <taxon>Synergistia</taxon>
        <taxon>Synergistales</taxon>
        <taxon>Synergistaceae</taxon>
        <taxon>Thermanaerovibrio</taxon>
    </lineage>
</organism>
<proteinExistence type="predicted"/>
<dbReference type="EMBL" id="CP001818">
    <property type="protein sequence ID" value="ACZ18562.1"/>
    <property type="molecule type" value="Genomic_DNA"/>
</dbReference>
<gene>
    <name evidence="3" type="ordered locus">Taci_0325</name>
</gene>
<feature type="coiled-coil region" evidence="1">
    <location>
        <begin position="53"/>
        <end position="80"/>
    </location>
</feature>
<dbReference type="HOGENOM" id="CLU_2195673_0_0_0"/>
<feature type="region of interest" description="Disordered" evidence="2">
    <location>
        <begin position="1"/>
        <end position="34"/>
    </location>
</feature>
<protein>
    <submittedName>
        <fullName evidence="3">Uncharacterized protein</fullName>
    </submittedName>
</protein>
<evidence type="ECO:0000256" key="1">
    <source>
        <dbReference type="SAM" id="Coils"/>
    </source>
</evidence>
<evidence type="ECO:0000313" key="4">
    <source>
        <dbReference type="Proteomes" id="UP000002030"/>
    </source>
</evidence>
<keyword evidence="4" id="KW-1185">Reference proteome</keyword>
<evidence type="ECO:0000256" key="2">
    <source>
        <dbReference type="SAM" id="MobiDB-lite"/>
    </source>
</evidence>
<dbReference type="KEGG" id="tai:Taci_0325"/>
<dbReference type="Proteomes" id="UP000002030">
    <property type="component" value="Chromosome"/>
</dbReference>
<dbReference type="RefSeq" id="WP_012869078.1">
    <property type="nucleotide sequence ID" value="NC_013522.1"/>
</dbReference>
<reference evidence="3 4" key="1">
    <citation type="journal article" date="2009" name="Stand. Genomic Sci.">
        <title>Complete genome sequence of Thermanaerovibrio acidaminovorans type strain (Su883).</title>
        <authorList>
            <person name="Chovatia M."/>
            <person name="Sikorski J."/>
            <person name="Schroder M."/>
            <person name="Lapidus A."/>
            <person name="Nolan M."/>
            <person name="Tice H."/>
            <person name="Glavina Del Rio T."/>
            <person name="Copeland A."/>
            <person name="Cheng J.F."/>
            <person name="Lucas S."/>
            <person name="Chen F."/>
            <person name="Bruce D."/>
            <person name="Goodwin L."/>
            <person name="Pitluck S."/>
            <person name="Ivanova N."/>
            <person name="Mavromatis K."/>
            <person name="Ovchinnikova G."/>
            <person name="Pati A."/>
            <person name="Chen A."/>
            <person name="Palaniappan K."/>
            <person name="Land M."/>
            <person name="Hauser L."/>
            <person name="Chang Y.J."/>
            <person name="Jeffries C.D."/>
            <person name="Chain P."/>
            <person name="Saunders E."/>
            <person name="Detter J.C."/>
            <person name="Brettin T."/>
            <person name="Rohde M."/>
            <person name="Goker M."/>
            <person name="Spring S."/>
            <person name="Bristow J."/>
            <person name="Markowitz V."/>
            <person name="Hugenholtz P."/>
            <person name="Kyrpides N.C."/>
            <person name="Klenk H.P."/>
            <person name="Eisen J.A."/>
        </authorList>
    </citation>
    <scope>NUCLEOTIDE SEQUENCE [LARGE SCALE GENOMIC DNA]</scope>
    <source>
        <strain evidence="4">ATCC 49978 / DSM 6589 / Su883</strain>
    </source>
</reference>
<dbReference type="AlphaFoldDB" id="D1B8F9"/>
<dbReference type="EnsemblBacteria" id="ACZ18562">
    <property type="protein sequence ID" value="ACZ18562"/>
    <property type="gene ID" value="Taci_0325"/>
</dbReference>
<accession>D1B8F9</accession>
<evidence type="ECO:0000313" key="3">
    <source>
        <dbReference type="EMBL" id="ACZ18562.1"/>
    </source>
</evidence>
<sequence length="108" mass="12532">MEGLKGLGAPSDLRGDGVPEEMPPSAREALMEAEKARDRALDRVVLTHQRTVARSMEDYKVKMKKKLLELERRKRREQDLELLSRAVAQTINHRNYLESRRRSPLRPV</sequence>